<dbReference type="AlphaFoldDB" id="A0AAV2QKB9"/>
<feature type="non-terminal residue" evidence="1">
    <location>
        <position position="163"/>
    </location>
</feature>
<gene>
    <name evidence="1" type="ORF">MNOR_LOCUS14064</name>
</gene>
<proteinExistence type="predicted"/>
<keyword evidence="2" id="KW-1185">Reference proteome</keyword>
<dbReference type="EMBL" id="CAXKWB010008296">
    <property type="protein sequence ID" value="CAL4090618.1"/>
    <property type="molecule type" value="Genomic_DNA"/>
</dbReference>
<protein>
    <submittedName>
        <fullName evidence="1">Uncharacterized protein</fullName>
    </submittedName>
</protein>
<evidence type="ECO:0000313" key="2">
    <source>
        <dbReference type="Proteomes" id="UP001497623"/>
    </source>
</evidence>
<accession>A0AAV2QKB9</accession>
<organism evidence="1 2">
    <name type="scientific">Meganyctiphanes norvegica</name>
    <name type="common">Northern krill</name>
    <name type="synonym">Thysanopoda norvegica</name>
    <dbReference type="NCBI Taxonomy" id="48144"/>
    <lineage>
        <taxon>Eukaryota</taxon>
        <taxon>Metazoa</taxon>
        <taxon>Ecdysozoa</taxon>
        <taxon>Arthropoda</taxon>
        <taxon>Crustacea</taxon>
        <taxon>Multicrustacea</taxon>
        <taxon>Malacostraca</taxon>
        <taxon>Eumalacostraca</taxon>
        <taxon>Eucarida</taxon>
        <taxon>Euphausiacea</taxon>
        <taxon>Euphausiidae</taxon>
        <taxon>Meganyctiphanes</taxon>
    </lineage>
</organism>
<comment type="caution">
    <text evidence="1">The sequence shown here is derived from an EMBL/GenBank/DDBJ whole genome shotgun (WGS) entry which is preliminary data.</text>
</comment>
<feature type="non-terminal residue" evidence="1">
    <location>
        <position position="1"/>
    </location>
</feature>
<reference evidence="1 2" key="1">
    <citation type="submission" date="2024-05" db="EMBL/GenBank/DDBJ databases">
        <authorList>
            <person name="Wallberg A."/>
        </authorList>
    </citation>
    <scope>NUCLEOTIDE SEQUENCE [LARGE SCALE GENOMIC DNA]</scope>
</reference>
<sequence>TSVAHVQELPKTLERLYLGLLMDSTTGVAHNPGLDELTKHCPQLRVLAGLHIQAGTVLDEFPIPCMSLFSKMMGWLGGNHNPVTSVGISIEDLFLSNLSTDRDVVWAAEAAARLGGSYNRIILPSSGLTPQQVRHMVDLMAASGVRLTGGLVVSHYPSPTRNI</sequence>
<dbReference type="Proteomes" id="UP001497623">
    <property type="component" value="Unassembled WGS sequence"/>
</dbReference>
<evidence type="ECO:0000313" key="1">
    <source>
        <dbReference type="EMBL" id="CAL4090618.1"/>
    </source>
</evidence>
<name>A0AAV2QKB9_MEGNR</name>